<dbReference type="Proteomes" id="UP001430193">
    <property type="component" value="Unassembled WGS sequence"/>
</dbReference>
<evidence type="ECO:0000313" key="2">
    <source>
        <dbReference type="EMBL" id="MBM7131532.1"/>
    </source>
</evidence>
<accession>A0ABS2KL82</accession>
<feature type="signal peptide" evidence="1">
    <location>
        <begin position="1"/>
        <end position="30"/>
    </location>
</feature>
<evidence type="ECO:0000313" key="3">
    <source>
        <dbReference type="Proteomes" id="UP001430193"/>
    </source>
</evidence>
<keyword evidence="3" id="KW-1185">Reference proteome</keyword>
<proteinExistence type="predicted"/>
<reference evidence="2" key="1">
    <citation type="submission" date="2020-10" db="EMBL/GenBank/DDBJ databases">
        <title>Phylogeny of dyella-like bacteria.</title>
        <authorList>
            <person name="Fu J."/>
        </authorList>
    </citation>
    <scope>NUCLEOTIDE SEQUENCE</scope>
    <source>
        <strain evidence="2">DHON07</strain>
    </source>
</reference>
<sequence>MTKHVHTVFRNFSAALSLGALLLAGTSCSAKSPDSQGDAGKGPSGTLKYQGAVSGSATFQSADCAFDGHQHLVTFVAPHQDKFHPEIKTPGAFIDVAMVDPGAIVHFAVDHQHVTDQTAFMVTGQKGAVSVAKKGDAWVLTISGLQIPNLDVMNQQTATLSGTFVCTHLING</sequence>
<dbReference type="PROSITE" id="PS51257">
    <property type="entry name" value="PROKAR_LIPOPROTEIN"/>
    <property type="match status" value="1"/>
</dbReference>
<dbReference type="RefSeq" id="WP_204633092.1">
    <property type="nucleotide sequence ID" value="NZ_BSOC01000001.1"/>
</dbReference>
<protein>
    <submittedName>
        <fullName evidence="2">Uncharacterized protein</fullName>
    </submittedName>
</protein>
<keyword evidence="1" id="KW-0732">Signal</keyword>
<evidence type="ECO:0000256" key="1">
    <source>
        <dbReference type="SAM" id="SignalP"/>
    </source>
</evidence>
<gene>
    <name evidence="2" type="ORF">ISS99_18575</name>
</gene>
<organism evidence="2 3">
    <name type="scientific">Dyella mobilis</name>
    <dbReference type="NCBI Taxonomy" id="1849582"/>
    <lineage>
        <taxon>Bacteria</taxon>
        <taxon>Pseudomonadati</taxon>
        <taxon>Pseudomonadota</taxon>
        <taxon>Gammaproteobacteria</taxon>
        <taxon>Lysobacterales</taxon>
        <taxon>Rhodanobacteraceae</taxon>
        <taxon>Dyella</taxon>
    </lineage>
</organism>
<dbReference type="EMBL" id="JADIKF010000040">
    <property type="protein sequence ID" value="MBM7131532.1"/>
    <property type="molecule type" value="Genomic_DNA"/>
</dbReference>
<feature type="chain" id="PRO_5045323147" evidence="1">
    <location>
        <begin position="31"/>
        <end position="172"/>
    </location>
</feature>
<name>A0ABS2KL82_9GAMM</name>
<comment type="caution">
    <text evidence="2">The sequence shown here is derived from an EMBL/GenBank/DDBJ whole genome shotgun (WGS) entry which is preliminary data.</text>
</comment>